<dbReference type="InterPro" id="IPR002146">
    <property type="entry name" value="ATP_synth_b/b'su_bac/chlpt"/>
</dbReference>
<protein>
    <recommendedName>
        <fullName evidence="13">ATP synthase subunit b</fullName>
    </recommendedName>
    <alternativeName>
        <fullName evidence="13">ATP synthase F(0) sector subunit b</fullName>
    </alternativeName>
    <alternativeName>
        <fullName evidence="13">ATPase subunit I</fullName>
    </alternativeName>
    <alternativeName>
        <fullName evidence="13">F-type ATPase subunit b</fullName>
        <shortName evidence="13">F-ATPase subunit b</shortName>
    </alternativeName>
</protein>
<dbReference type="AlphaFoldDB" id="A0A0F6W217"/>
<feature type="region of interest" description="Disordered" evidence="16">
    <location>
        <begin position="31"/>
        <end position="63"/>
    </location>
</feature>
<keyword evidence="15" id="KW-0175">Coiled coil</keyword>
<evidence type="ECO:0000256" key="11">
    <source>
        <dbReference type="ARBA" id="ARBA00025614"/>
    </source>
</evidence>
<dbReference type="STRING" id="927083.DB32_002611"/>
<gene>
    <name evidence="13" type="primary">atpF</name>
    <name evidence="18" type="ORF">DB32_002611</name>
</gene>
<dbReference type="GO" id="GO:0012505">
    <property type="term" value="C:endomembrane system"/>
    <property type="evidence" value="ECO:0007669"/>
    <property type="project" value="UniProtKB-SubCell"/>
</dbReference>
<evidence type="ECO:0000256" key="13">
    <source>
        <dbReference type="HAMAP-Rule" id="MF_01398"/>
    </source>
</evidence>
<feature type="signal peptide" evidence="17">
    <location>
        <begin position="1"/>
        <end position="28"/>
    </location>
</feature>
<keyword evidence="13" id="KW-1003">Cell membrane</keyword>
<comment type="subcellular location">
    <subcellularLocation>
        <location evidence="13">Cell membrane</location>
        <topology evidence="13">Single-pass membrane protein</topology>
    </subcellularLocation>
    <subcellularLocation>
        <location evidence="12">Endomembrane system</location>
        <topology evidence="12">Single-pass membrane protein</topology>
    </subcellularLocation>
</comment>
<keyword evidence="6 13" id="KW-1133">Transmembrane helix</keyword>
<accession>A0A0F6W217</accession>
<proteinExistence type="inferred from homology"/>
<keyword evidence="5 13" id="KW-0375">Hydrogen ion transport</keyword>
<keyword evidence="4 13" id="KW-0812">Transmembrane</keyword>
<dbReference type="GO" id="GO:0005886">
    <property type="term" value="C:plasma membrane"/>
    <property type="evidence" value="ECO:0007669"/>
    <property type="project" value="UniProtKB-SubCell"/>
</dbReference>
<evidence type="ECO:0000313" key="19">
    <source>
        <dbReference type="Proteomes" id="UP000034883"/>
    </source>
</evidence>
<evidence type="ECO:0000256" key="15">
    <source>
        <dbReference type="SAM" id="Coils"/>
    </source>
</evidence>
<evidence type="ECO:0000313" key="18">
    <source>
        <dbReference type="EMBL" id="AKF05462.1"/>
    </source>
</evidence>
<dbReference type="Pfam" id="PF00430">
    <property type="entry name" value="ATP-synt_B"/>
    <property type="match status" value="1"/>
</dbReference>
<evidence type="ECO:0000256" key="7">
    <source>
        <dbReference type="ARBA" id="ARBA00023065"/>
    </source>
</evidence>
<keyword evidence="3 13" id="KW-0138">CF(0)</keyword>
<keyword evidence="2 13" id="KW-0813">Transport</keyword>
<evidence type="ECO:0000256" key="8">
    <source>
        <dbReference type="ARBA" id="ARBA00023136"/>
    </source>
</evidence>
<organism evidence="18 19">
    <name type="scientific">Sandaracinus amylolyticus</name>
    <dbReference type="NCBI Taxonomy" id="927083"/>
    <lineage>
        <taxon>Bacteria</taxon>
        <taxon>Pseudomonadati</taxon>
        <taxon>Myxococcota</taxon>
        <taxon>Polyangia</taxon>
        <taxon>Polyangiales</taxon>
        <taxon>Sandaracinaceae</taxon>
        <taxon>Sandaracinus</taxon>
    </lineage>
</organism>
<name>A0A0F6W217_9BACT</name>
<sequence length="236" mass="26209">MRTLRMWLLAAMLCAGAAGLSVPAIASAQDHGAHGAEGAHGAPTEHGEDHGDAHGAGHDAHGGEHHAEINTFELGGSVVNFALLLLVLFLLMRKSLPEFLRNRRASVVEGMEEAKRVKEEAETKYKEYSARIDNLDAELDRLREEMRRAGMDERDRIVADASKRAEKMRDEARFLIEQQMKQLREDLTREAIEAAVAAAESMLVQSTNAQDQERLAKDYLGTIRTSLAEKVQEKRL</sequence>
<comment type="function">
    <text evidence="11">Component of the F(0) channel, it forms part of the peripheral stalk, linking F(1) to F(0). The b'-subunit is a diverged and duplicated form of b found in plants and photosynthetic bacteria.</text>
</comment>
<evidence type="ECO:0000256" key="16">
    <source>
        <dbReference type="SAM" id="MobiDB-lite"/>
    </source>
</evidence>
<dbReference type="KEGG" id="samy:DB32_002611"/>
<evidence type="ECO:0000256" key="9">
    <source>
        <dbReference type="ARBA" id="ARBA00023310"/>
    </source>
</evidence>
<keyword evidence="8 13" id="KW-0472">Membrane</keyword>
<dbReference type="InterPro" id="IPR050059">
    <property type="entry name" value="ATP_synthase_B_chain"/>
</dbReference>
<comment type="subunit">
    <text evidence="13">F-type ATPases have 2 components, F(1) - the catalytic core - and F(0) - the membrane proton channel. F(1) has five subunits: alpha(3), beta(3), gamma(1), delta(1), epsilon(1). F(0) has three main subunits: a(1), b(2) and c(10-14). The alpha and beta chains form an alternating ring which encloses part of the gamma chain. F(1) is attached to F(0) by a central stalk formed by the gamma and epsilon chains, while a peripheral stalk is formed by the delta and b chains.</text>
</comment>
<evidence type="ECO:0000256" key="14">
    <source>
        <dbReference type="RuleBase" id="RU003848"/>
    </source>
</evidence>
<dbReference type="Proteomes" id="UP000034883">
    <property type="component" value="Chromosome"/>
</dbReference>
<keyword evidence="19" id="KW-1185">Reference proteome</keyword>
<dbReference type="EMBL" id="CP011125">
    <property type="protein sequence ID" value="AKF05462.1"/>
    <property type="molecule type" value="Genomic_DNA"/>
</dbReference>
<keyword evidence="9 13" id="KW-0066">ATP synthesis</keyword>
<dbReference type="GO" id="GO:0046961">
    <property type="term" value="F:proton-transporting ATPase activity, rotational mechanism"/>
    <property type="evidence" value="ECO:0007669"/>
    <property type="project" value="TreeGrafter"/>
</dbReference>
<reference evidence="18 19" key="1">
    <citation type="submission" date="2015-03" db="EMBL/GenBank/DDBJ databases">
        <title>Genome assembly of Sandaracinus amylolyticus DSM 53668.</title>
        <authorList>
            <person name="Sharma G."/>
            <person name="Subramanian S."/>
        </authorList>
    </citation>
    <scope>NUCLEOTIDE SEQUENCE [LARGE SCALE GENOMIC DNA]</scope>
    <source>
        <strain evidence="18 19">DSM 53668</strain>
    </source>
</reference>
<feature type="transmembrane region" description="Helical" evidence="13">
    <location>
        <begin position="74"/>
        <end position="92"/>
    </location>
</feature>
<evidence type="ECO:0000256" key="1">
    <source>
        <dbReference type="ARBA" id="ARBA00005513"/>
    </source>
</evidence>
<keyword evidence="7 13" id="KW-0406">Ion transport</keyword>
<dbReference type="RefSeq" id="WP_053232698.1">
    <property type="nucleotide sequence ID" value="NZ_CP011125.1"/>
</dbReference>
<comment type="function">
    <text evidence="10 13">F(1)F(0) ATP synthase produces ATP from ADP in the presence of a proton or sodium gradient. F-type ATPases consist of two structural domains, F(1) containing the extramembraneous catalytic core and F(0) containing the membrane proton channel, linked together by a central stalk and a peripheral stalk. During catalysis, ATP synthesis in the catalytic domain of F(1) is coupled via a rotary mechanism of the central stalk subunits to proton translocation.</text>
</comment>
<evidence type="ECO:0000256" key="12">
    <source>
        <dbReference type="ARBA" id="ARBA00037847"/>
    </source>
</evidence>
<dbReference type="GO" id="GO:0046933">
    <property type="term" value="F:proton-transporting ATP synthase activity, rotational mechanism"/>
    <property type="evidence" value="ECO:0007669"/>
    <property type="project" value="UniProtKB-UniRule"/>
</dbReference>
<dbReference type="PANTHER" id="PTHR33445">
    <property type="entry name" value="ATP SYNTHASE SUBUNIT B', CHLOROPLASTIC"/>
    <property type="match status" value="1"/>
</dbReference>
<dbReference type="OrthoDB" id="5471016at2"/>
<dbReference type="GO" id="GO:0045259">
    <property type="term" value="C:proton-transporting ATP synthase complex"/>
    <property type="evidence" value="ECO:0007669"/>
    <property type="project" value="UniProtKB-KW"/>
</dbReference>
<evidence type="ECO:0000256" key="2">
    <source>
        <dbReference type="ARBA" id="ARBA00022448"/>
    </source>
</evidence>
<evidence type="ECO:0000256" key="5">
    <source>
        <dbReference type="ARBA" id="ARBA00022781"/>
    </source>
</evidence>
<dbReference type="PANTHER" id="PTHR33445:SF1">
    <property type="entry name" value="ATP SYNTHASE SUBUNIT B"/>
    <property type="match status" value="1"/>
</dbReference>
<evidence type="ECO:0000256" key="3">
    <source>
        <dbReference type="ARBA" id="ARBA00022547"/>
    </source>
</evidence>
<feature type="chain" id="PRO_5002511528" description="ATP synthase subunit b" evidence="17">
    <location>
        <begin position="29"/>
        <end position="236"/>
    </location>
</feature>
<evidence type="ECO:0000256" key="10">
    <source>
        <dbReference type="ARBA" id="ARBA00025198"/>
    </source>
</evidence>
<feature type="compositionally biased region" description="Basic and acidic residues" evidence="16">
    <location>
        <begin position="43"/>
        <end position="63"/>
    </location>
</feature>
<dbReference type="CDD" id="cd06503">
    <property type="entry name" value="ATP-synt_Fo_b"/>
    <property type="match status" value="1"/>
</dbReference>
<keyword evidence="17" id="KW-0732">Signal</keyword>
<evidence type="ECO:0000256" key="17">
    <source>
        <dbReference type="SAM" id="SignalP"/>
    </source>
</evidence>
<feature type="coiled-coil region" evidence="15">
    <location>
        <begin position="111"/>
        <end position="178"/>
    </location>
</feature>
<evidence type="ECO:0000256" key="4">
    <source>
        <dbReference type="ARBA" id="ARBA00022692"/>
    </source>
</evidence>
<evidence type="ECO:0000256" key="6">
    <source>
        <dbReference type="ARBA" id="ARBA00022989"/>
    </source>
</evidence>
<comment type="similarity">
    <text evidence="1 13 14">Belongs to the ATPase B chain family.</text>
</comment>
<dbReference type="HAMAP" id="MF_01398">
    <property type="entry name" value="ATP_synth_b_bprime"/>
    <property type="match status" value="1"/>
</dbReference>